<evidence type="ECO:0000256" key="8">
    <source>
        <dbReference type="SAM" id="Phobius"/>
    </source>
</evidence>
<protein>
    <recommendedName>
        <fullName evidence="11">Glycosyltransferase RgtA/B/C/D-like domain-containing protein</fullName>
    </recommendedName>
</protein>
<comment type="caution">
    <text evidence="9">The sequence shown here is derived from an EMBL/GenBank/DDBJ whole genome shotgun (WGS) entry which is preliminary data.</text>
</comment>
<gene>
    <name evidence="9" type="ORF">A3C25_02105</name>
</gene>
<keyword evidence="4" id="KW-0808">Transferase</keyword>
<feature type="transmembrane region" description="Helical" evidence="8">
    <location>
        <begin position="217"/>
        <end position="233"/>
    </location>
</feature>
<dbReference type="GO" id="GO:0009103">
    <property type="term" value="P:lipopolysaccharide biosynthetic process"/>
    <property type="evidence" value="ECO:0007669"/>
    <property type="project" value="UniProtKB-ARBA"/>
</dbReference>
<dbReference type="GO" id="GO:0010041">
    <property type="term" value="P:response to iron(III) ion"/>
    <property type="evidence" value="ECO:0007669"/>
    <property type="project" value="TreeGrafter"/>
</dbReference>
<evidence type="ECO:0000256" key="7">
    <source>
        <dbReference type="ARBA" id="ARBA00023136"/>
    </source>
</evidence>
<dbReference type="PANTHER" id="PTHR33908:SF3">
    <property type="entry name" value="UNDECAPRENYL PHOSPHATE-ALPHA-4-AMINO-4-DEOXY-L-ARABINOSE ARABINOSYL TRANSFERASE"/>
    <property type="match status" value="1"/>
</dbReference>
<dbReference type="EMBL" id="MFZO01000047">
    <property type="protein sequence ID" value="OGK23441.1"/>
    <property type="molecule type" value="Genomic_DNA"/>
</dbReference>
<keyword evidence="2" id="KW-1003">Cell membrane</keyword>
<organism evidence="9 10">
    <name type="scientific">Candidatus Roizmanbacteria bacterium RIFCSPHIGHO2_02_FULL_38_11</name>
    <dbReference type="NCBI Taxonomy" id="1802039"/>
    <lineage>
        <taxon>Bacteria</taxon>
        <taxon>Candidatus Roizmaniibacteriota</taxon>
    </lineage>
</organism>
<dbReference type="PANTHER" id="PTHR33908">
    <property type="entry name" value="MANNOSYLTRANSFERASE YKCB-RELATED"/>
    <property type="match status" value="1"/>
</dbReference>
<evidence type="ECO:0000256" key="5">
    <source>
        <dbReference type="ARBA" id="ARBA00022692"/>
    </source>
</evidence>
<sequence length="448" mass="52380">MKRIIIELTILLMVSSFVIFFQFNQVPKKLSWDEVEFTRLTLSLDNKPYTPYSRLATGHSTLYFYLILASFKTFGMTNFALRFPSALFGVTNVLIFYLISRIAFSKITYFPKNFLRITLIPFLLSLILASSRWYFNFARFSFEATFLMFLELTSIYFLFKFFTVSNVIPNLFRDLLSKNQMLKLVQHDKKHSIIYLILSGIFSGLALLSYYPGRIFFLLPLVFFFFYSSKKLVKKSSIIFLLTVSLVASPLLIYLTSHKDLRIKEQLFLTDRELNFQQKLSYFGNNIAKLTLMFNLEGDLNGRHNYPGKPIFNPVVGAFFLLGFLVTVLHLKNFYNQLFFIYFILSLTPALFTYPMENPNSLRTYTAIVPSIYFVGNGLTYLLQSEQKSKILLFGAIIFLLVLFALSSLYDLRTYFLYQRLVFNKSFELNGTIQRILNLKLWEKTQSL</sequence>
<evidence type="ECO:0000256" key="4">
    <source>
        <dbReference type="ARBA" id="ARBA00022679"/>
    </source>
</evidence>
<proteinExistence type="predicted"/>
<evidence type="ECO:0000313" key="10">
    <source>
        <dbReference type="Proteomes" id="UP000177913"/>
    </source>
</evidence>
<feature type="transmembrane region" description="Helical" evidence="8">
    <location>
        <begin position="86"/>
        <end position="104"/>
    </location>
</feature>
<feature type="transmembrane region" description="Helical" evidence="8">
    <location>
        <begin position="362"/>
        <end position="384"/>
    </location>
</feature>
<dbReference type="InterPro" id="IPR050297">
    <property type="entry name" value="LipidA_mod_glycosyltrf_83"/>
</dbReference>
<feature type="transmembrane region" description="Helical" evidence="8">
    <location>
        <begin position="391"/>
        <end position="410"/>
    </location>
</feature>
<evidence type="ECO:0000256" key="1">
    <source>
        <dbReference type="ARBA" id="ARBA00004651"/>
    </source>
</evidence>
<evidence type="ECO:0000256" key="2">
    <source>
        <dbReference type="ARBA" id="ARBA00022475"/>
    </source>
</evidence>
<dbReference type="GO" id="GO:0005886">
    <property type="term" value="C:plasma membrane"/>
    <property type="evidence" value="ECO:0007669"/>
    <property type="project" value="UniProtKB-SubCell"/>
</dbReference>
<feature type="transmembrane region" description="Helical" evidence="8">
    <location>
        <begin position="238"/>
        <end position="257"/>
    </location>
</feature>
<feature type="transmembrane region" description="Helical" evidence="8">
    <location>
        <begin position="311"/>
        <end position="331"/>
    </location>
</feature>
<feature type="transmembrane region" description="Helical" evidence="8">
    <location>
        <begin position="116"/>
        <end position="135"/>
    </location>
</feature>
<feature type="transmembrane region" description="Helical" evidence="8">
    <location>
        <begin position="338"/>
        <end position="356"/>
    </location>
</feature>
<keyword evidence="3" id="KW-0328">Glycosyltransferase</keyword>
<feature type="transmembrane region" description="Helical" evidence="8">
    <location>
        <begin position="193"/>
        <end position="211"/>
    </location>
</feature>
<accession>A0A1F7GWZ3</accession>
<keyword evidence="5 8" id="KW-0812">Transmembrane</keyword>
<comment type="subcellular location">
    <subcellularLocation>
        <location evidence="1">Cell membrane</location>
        <topology evidence="1">Multi-pass membrane protein</topology>
    </subcellularLocation>
</comment>
<dbReference type="AlphaFoldDB" id="A0A1F7GWZ3"/>
<dbReference type="Proteomes" id="UP000177913">
    <property type="component" value="Unassembled WGS sequence"/>
</dbReference>
<name>A0A1F7GWZ3_9BACT</name>
<evidence type="ECO:0008006" key="11">
    <source>
        <dbReference type="Google" id="ProtNLM"/>
    </source>
</evidence>
<evidence type="ECO:0000256" key="3">
    <source>
        <dbReference type="ARBA" id="ARBA00022676"/>
    </source>
</evidence>
<keyword evidence="6 8" id="KW-1133">Transmembrane helix</keyword>
<feature type="transmembrane region" description="Helical" evidence="8">
    <location>
        <begin position="6"/>
        <end position="23"/>
    </location>
</feature>
<keyword evidence="7 8" id="KW-0472">Membrane</keyword>
<evidence type="ECO:0000256" key="6">
    <source>
        <dbReference type="ARBA" id="ARBA00022989"/>
    </source>
</evidence>
<feature type="transmembrane region" description="Helical" evidence="8">
    <location>
        <begin position="155"/>
        <end position="172"/>
    </location>
</feature>
<dbReference type="GO" id="GO:0016763">
    <property type="term" value="F:pentosyltransferase activity"/>
    <property type="evidence" value="ECO:0007669"/>
    <property type="project" value="TreeGrafter"/>
</dbReference>
<reference evidence="9 10" key="1">
    <citation type="journal article" date="2016" name="Nat. Commun.">
        <title>Thousands of microbial genomes shed light on interconnected biogeochemical processes in an aquifer system.</title>
        <authorList>
            <person name="Anantharaman K."/>
            <person name="Brown C.T."/>
            <person name="Hug L.A."/>
            <person name="Sharon I."/>
            <person name="Castelle C.J."/>
            <person name="Probst A.J."/>
            <person name="Thomas B.C."/>
            <person name="Singh A."/>
            <person name="Wilkins M.J."/>
            <person name="Karaoz U."/>
            <person name="Brodie E.L."/>
            <person name="Williams K.H."/>
            <person name="Hubbard S.S."/>
            <person name="Banfield J.F."/>
        </authorList>
    </citation>
    <scope>NUCLEOTIDE SEQUENCE [LARGE SCALE GENOMIC DNA]</scope>
</reference>
<evidence type="ECO:0000313" key="9">
    <source>
        <dbReference type="EMBL" id="OGK23441.1"/>
    </source>
</evidence>